<evidence type="ECO:0000256" key="2">
    <source>
        <dbReference type="ARBA" id="ARBA00022726"/>
    </source>
</evidence>
<dbReference type="Pfam" id="PF00156">
    <property type="entry name" value="Pribosyltran"/>
    <property type="match status" value="1"/>
</dbReference>
<sequence>MLLEEIYKKARVVNSGKSLTTVNEFTDQIPALRPAVLMEVAQNIIRLMDLNVSKIVTEEDKGAALATTVSLLTGIPMAMARWYPYSLGDINEQVVNIDSEYFQGKMYLNGIDVGDKVTIIDDTLSTGGAVIAMVEAVQGGGAQLVDIVCAVEKVGNNGFDNVLAKTGIAVKTLMKIVVNEKGVYVI</sequence>
<dbReference type="GO" id="GO:0016757">
    <property type="term" value="F:glycosyltransferase activity"/>
    <property type="evidence" value="ECO:0007669"/>
    <property type="project" value="UniProtKB-KW"/>
</dbReference>
<dbReference type="PANTHER" id="PTHR43864:SF1">
    <property type="entry name" value="XANTHINE PHOSPHORIBOSYLTRANSFERASE"/>
    <property type="match status" value="1"/>
</dbReference>
<dbReference type="RefSeq" id="WP_076950832.1">
    <property type="nucleotide sequence ID" value="NZ_MNPW01000003.1"/>
</dbReference>
<dbReference type="NCBIfam" id="NF009211">
    <property type="entry name" value="PRK12560.1"/>
    <property type="match status" value="1"/>
</dbReference>
<keyword evidence="2" id="KW-0660">Purine salvage</keyword>
<dbReference type="GO" id="GO:0006166">
    <property type="term" value="P:purine ribonucleoside salvage"/>
    <property type="evidence" value="ECO:0007669"/>
    <property type="project" value="UniProtKB-KW"/>
</dbReference>
<dbReference type="SUPFAM" id="SSF53271">
    <property type="entry name" value="PRTase-like"/>
    <property type="match status" value="1"/>
</dbReference>
<evidence type="ECO:0000259" key="3">
    <source>
        <dbReference type="Pfam" id="PF00156"/>
    </source>
</evidence>
<dbReference type="InterPro" id="IPR000836">
    <property type="entry name" value="PRTase_dom"/>
</dbReference>
<dbReference type="PANTHER" id="PTHR43864">
    <property type="entry name" value="HYPOXANTHINE/GUANINE PHOSPHORIBOSYLTRANSFERASE"/>
    <property type="match status" value="1"/>
</dbReference>
<gene>
    <name evidence="4" type="ORF">BLL36_07395</name>
</gene>
<reference evidence="4 5" key="1">
    <citation type="submission" date="2016-10" db="EMBL/GenBank/DDBJ databases">
        <title>Pseudomonas lactis sp. nov. and Pseudomonas paralactis sp. nov., isolated from bovine raw milk.</title>
        <authorList>
            <person name="Von Neubeck M."/>
            <person name="Huptas C."/>
            <person name="Glueck C."/>
            <person name="Krewinkel M."/>
            <person name="Stoeckel M."/>
            <person name="Stressler T."/>
            <person name="Fischer L."/>
            <person name="Hinrichs J."/>
            <person name="Scherer S."/>
            <person name="Wenning M."/>
        </authorList>
    </citation>
    <scope>NUCLEOTIDE SEQUENCE [LARGE SCALE GENOMIC DNA]</scope>
    <source>
        <strain evidence="4 5">DSM 17516</strain>
    </source>
</reference>
<dbReference type="CDD" id="cd06223">
    <property type="entry name" value="PRTases_typeI"/>
    <property type="match status" value="1"/>
</dbReference>
<protein>
    <submittedName>
        <fullName evidence="4">Adenine phosphoribosyltransferase</fullName>
    </submittedName>
</protein>
<keyword evidence="4" id="KW-0328">Glycosyltransferase</keyword>
<name>A0A1V2KE01_PSECE</name>
<evidence type="ECO:0000256" key="1">
    <source>
        <dbReference type="ARBA" id="ARBA00022679"/>
    </source>
</evidence>
<organism evidence="4 5">
    <name type="scientific">Pseudomonas cedrina subsp. cedrina</name>
    <dbReference type="NCBI Taxonomy" id="76762"/>
    <lineage>
        <taxon>Bacteria</taxon>
        <taxon>Pseudomonadati</taxon>
        <taxon>Pseudomonadota</taxon>
        <taxon>Gammaproteobacteria</taxon>
        <taxon>Pseudomonadales</taxon>
        <taxon>Pseudomonadaceae</taxon>
        <taxon>Pseudomonas</taxon>
    </lineage>
</organism>
<evidence type="ECO:0000313" key="5">
    <source>
        <dbReference type="Proteomes" id="UP000189295"/>
    </source>
</evidence>
<dbReference type="OrthoDB" id="4213751at2"/>
<dbReference type="InterPro" id="IPR050118">
    <property type="entry name" value="Pur/Pyrimidine_PRTase"/>
</dbReference>
<dbReference type="Proteomes" id="UP000189295">
    <property type="component" value="Unassembled WGS sequence"/>
</dbReference>
<dbReference type="AlphaFoldDB" id="A0A1V2KE01"/>
<dbReference type="InterPro" id="IPR029057">
    <property type="entry name" value="PRTase-like"/>
</dbReference>
<dbReference type="EMBL" id="MNPW01000003">
    <property type="protein sequence ID" value="ONH55932.1"/>
    <property type="molecule type" value="Genomic_DNA"/>
</dbReference>
<evidence type="ECO:0000313" key="4">
    <source>
        <dbReference type="EMBL" id="ONH55932.1"/>
    </source>
</evidence>
<accession>A0A1V2KE01</accession>
<feature type="domain" description="Phosphoribosyltransferase" evidence="3">
    <location>
        <begin position="36"/>
        <end position="165"/>
    </location>
</feature>
<proteinExistence type="predicted"/>
<dbReference type="Gene3D" id="3.40.50.2020">
    <property type="match status" value="1"/>
</dbReference>
<comment type="caution">
    <text evidence="4">The sequence shown here is derived from an EMBL/GenBank/DDBJ whole genome shotgun (WGS) entry which is preliminary data.</text>
</comment>
<keyword evidence="1 4" id="KW-0808">Transferase</keyword>